<dbReference type="InterPro" id="IPR042112">
    <property type="entry name" value="P_AcTrfase_dom2"/>
</dbReference>
<dbReference type="SUPFAM" id="SSF53659">
    <property type="entry name" value="Isocitrate/Isopropylmalate dehydrogenase-like"/>
    <property type="match status" value="1"/>
</dbReference>
<evidence type="ECO:0000313" key="7">
    <source>
        <dbReference type="Proteomes" id="UP000095237"/>
    </source>
</evidence>
<dbReference type="GO" id="GO:0008959">
    <property type="term" value="F:phosphate acetyltransferase activity"/>
    <property type="evidence" value="ECO:0007669"/>
    <property type="project" value="UniProtKB-EC"/>
</dbReference>
<evidence type="ECO:0000256" key="1">
    <source>
        <dbReference type="ARBA" id="ARBA00000705"/>
    </source>
</evidence>
<organism evidence="6 7">
    <name type="scientific">Endomicrobium trichonymphae</name>
    <dbReference type="NCBI Taxonomy" id="1408204"/>
    <lineage>
        <taxon>Bacteria</taxon>
        <taxon>Pseudomonadati</taxon>
        <taxon>Elusimicrobiota</taxon>
        <taxon>Endomicrobiia</taxon>
        <taxon>Endomicrobiales</taxon>
        <taxon>Endomicrobiaceae</taxon>
        <taxon>Candidatus Endomicrobiellum</taxon>
    </lineage>
</organism>
<dbReference type="PIRSF" id="PIRSF000428">
    <property type="entry name" value="P_Ac_trans"/>
    <property type="match status" value="1"/>
</dbReference>
<dbReference type="EMBL" id="LNVX01000664">
    <property type="protein sequence ID" value="OEG69552.1"/>
    <property type="molecule type" value="Genomic_DNA"/>
</dbReference>
<keyword evidence="4" id="KW-0012">Acyltransferase</keyword>
<evidence type="ECO:0000256" key="2">
    <source>
        <dbReference type="ARBA" id="ARBA00005656"/>
    </source>
</evidence>
<name>A0A1E5IGB9_ENDTX</name>
<sequence>MNIRECILELAKKTKGKIILTEGFDIRILKAAQMLTKDGIASVVLLAEDIKEVEKIALGAGVDLSGIEIIKIDINLLDKKKVEEFIDVRTKKGMTLQDALDLLKKPLYFSMMYLKSGKCDACVAGAVYDTADVLRASIHVVGVAECAKLVSSYFLMIPPDGHSIAKEPVLFADCGVNPYPQALDLKDIAVVTVENFQKLFPGRQANIAMLSFSTKGSANSKILSKVIEATELVKTHFAGYSDINVDGEFQFDAAVVQSVGKKKASGSSVAGNANILIFPDLNAGNIGYKIAERYGGFQALGPIIQGLALPVSDLSRGSSADDICLICAIMLLK</sequence>
<gene>
    <name evidence="6" type="ORF">ATZ36_08895</name>
</gene>
<keyword evidence="3" id="KW-0808">Transferase</keyword>
<feature type="domain" description="Phosphate acetyl/butaryl transferase" evidence="5">
    <location>
        <begin position="4"/>
        <end position="330"/>
    </location>
</feature>
<evidence type="ECO:0000256" key="3">
    <source>
        <dbReference type="ARBA" id="ARBA00022679"/>
    </source>
</evidence>
<dbReference type="PANTHER" id="PTHR43356">
    <property type="entry name" value="PHOSPHATE ACETYLTRANSFERASE"/>
    <property type="match status" value="1"/>
</dbReference>
<dbReference type="InterPro" id="IPR042113">
    <property type="entry name" value="P_AcTrfase_dom1"/>
</dbReference>
<comment type="similarity">
    <text evidence="2">Belongs to the phosphate acetyltransferase and butyryltransferase family.</text>
</comment>
<reference evidence="6 7" key="1">
    <citation type="submission" date="2015-11" db="EMBL/GenBank/DDBJ databases">
        <title>Evidence for parallel genomic evolution in an endosymbiosis of termite gut flagellates.</title>
        <authorList>
            <person name="Zheng H."/>
        </authorList>
    </citation>
    <scope>NUCLEOTIDE SEQUENCE [LARGE SCALE GENOMIC DNA]</scope>
    <source>
        <strain evidence="6 7">CET450</strain>
    </source>
</reference>
<dbReference type="Pfam" id="PF01515">
    <property type="entry name" value="PTA_PTB"/>
    <property type="match status" value="1"/>
</dbReference>
<keyword evidence="7" id="KW-1185">Reference proteome</keyword>
<dbReference type="InterPro" id="IPR002505">
    <property type="entry name" value="PTA_PTB"/>
</dbReference>
<evidence type="ECO:0000259" key="5">
    <source>
        <dbReference type="Pfam" id="PF01515"/>
    </source>
</evidence>
<dbReference type="NCBIfam" id="NF007233">
    <property type="entry name" value="PRK09653.1"/>
    <property type="match status" value="1"/>
</dbReference>
<dbReference type="Gene3D" id="3.40.50.10750">
    <property type="entry name" value="Isocitrate/Isopropylmalate dehydrogenase-like"/>
    <property type="match status" value="1"/>
</dbReference>
<dbReference type="Gene3D" id="3.40.50.10950">
    <property type="match status" value="1"/>
</dbReference>
<dbReference type="InterPro" id="IPR012147">
    <property type="entry name" value="P_Ac_Bu_trans"/>
</dbReference>
<proteinExistence type="inferred from homology"/>
<evidence type="ECO:0000256" key="4">
    <source>
        <dbReference type="ARBA" id="ARBA00023315"/>
    </source>
</evidence>
<dbReference type="AlphaFoldDB" id="A0A1E5IGB9"/>
<dbReference type="Proteomes" id="UP000095237">
    <property type="component" value="Unassembled WGS sequence"/>
</dbReference>
<evidence type="ECO:0000313" key="6">
    <source>
        <dbReference type="EMBL" id="OEG69552.1"/>
    </source>
</evidence>
<protein>
    <recommendedName>
        <fullName evidence="5">Phosphate acetyl/butaryl transferase domain-containing protein</fullName>
    </recommendedName>
</protein>
<dbReference type="InterPro" id="IPR050500">
    <property type="entry name" value="Phos_Acetyltrans/Butyryltrans"/>
</dbReference>
<accession>A0A1E5IGB9</accession>
<comment type="caution">
    <text evidence="6">The sequence shown here is derived from an EMBL/GenBank/DDBJ whole genome shotgun (WGS) entry which is preliminary data.</text>
</comment>
<dbReference type="PANTHER" id="PTHR43356:SF3">
    <property type="entry name" value="PHOSPHATE ACETYLTRANSFERASE"/>
    <property type="match status" value="1"/>
</dbReference>
<comment type="catalytic activity">
    <reaction evidence="1">
        <text>acetyl-CoA + phosphate = acetyl phosphate + CoA</text>
        <dbReference type="Rhea" id="RHEA:19521"/>
        <dbReference type="ChEBI" id="CHEBI:22191"/>
        <dbReference type="ChEBI" id="CHEBI:43474"/>
        <dbReference type="ChEBI" id="CHEBI:57287"/>
        <dbReference type="ChEBI" id="CHEBI:57288"/>
        <dbReference type="EC" id="2.3.1.8"/>
    </reaction>
</comment>